<comment type="caution">
    <text evidence="1">The sequence shown here is derived from an EMBL/GenBank/DDBJ whole genome shotgun (WGS) entry which is preliminary data.</text>
</comment>
<sequence length="75" mass="8554">MTAIETIYETINVTINESSQIESTSGVIYDIESSIKQGHPKKFADKEYATIAARDQRKNARIRYKKLNKLCSKSQ</sequence>
<dbReference type="AlphaFoldDB" id="A0A5J4WUD7"/>
<dbReference type="Proteomes" id="UP000324800">
    <property type="component" value="Unassembled WGS sequence"/>
</dbReference>
<accession>A0A5J4WUD7</accession>
<evidence type="ECO:0000313" key="1">
    <source>
        <dbReference type="EMBL" id="KAA6397769.1"/>
    </source>
</evidence>
<dbReference type="EMBL" id="SNRW01001107">
    <property type="protein sequence ID" value="KAA6397769.1"/>
    <property type="molecule type" value="Genomic_DNA"/>
</dbReference>
<reference evidence="1 2" key="1">
    <citation type="submission" date="2019-03" db="EMBL/GenBank/DDBJ databases">
        <title>Single cell metagenomics reveals metabolic interactions within the superorganism composed of flagellate Streblomastix strix and complex community of Bacteroidetes bacteria on its surface.</title>
        <authorList>
            <person name="Treitli S.C."/>
            <person name="Kolisko M."/>
            <person name="Husnik F."/>
            <person name="Keeling P."/>
            <person name="Hampl V."/>
        </authorList>
    </citation>
    <scope>NUCLEOTIDE SEQUENCE [LARGE SCALE GENOMIC DNA]</scope>
    <source>
        <strain evidence="1">ST1C</strain>
    </source>
</reference>
<protein>
    <submittedName>
        <fullName evidence="1">Uncharacterized protein</fullName>
    </submittedName>
</protein>
<name>A0A5J4WUD7_9EUKA</name>
<evidence type="ECO:0000313" key="2">
    <source>
        <dbReference type="Proteomes" id="UP000324800"/>
    </source>
</evidence>
<proteinExistence type="predicted"/>
<organism evidence="1 2">
    <name type="scientific">Streblomastix strix</name>
    <dbReference type="NCBI Taxonomy" id="222440"/>
    <lineage>
        <taxon>Eukaryota</taxon>
        <taxon>Metamonada</taxon>
        <taxon>Preaxostyla</taxon>
        <taxon>Oxymonadida</taxon>
        <taxon>Streblomastigidae</taxon>
        <taxon>Streblomastix</taxon>
    </lineage>
</organism>
<gene>
    <name evidence="1" type="ORF">EZS28_006706</name>
</gene>